<accession>A0A841M4J8</accession>
<keyword evidence="1" id="KW-0378">Hydrolase</keyword>
<dbReference type="InterPro" id="IPR050272">
    <property type="entry name" value="Isochorismatase-like_hydrls"/>
</dbReference>
<dbReference type="Gene3D" id="3.40.50.850">
    <property type="entry name" value="Isochorismatase-like"/>
    <property type="match status" value="1"/>
</dbReference>
<dbReference type="CDD" id="cd01014">
    <property type="entry name" value="nicotinamidase_related"/>
    <property type="match status" value="1"/>
</dbReference>
<evidence type="ECO:0000259" key="2">
    <source>
        <dbReference type="Pfam" id="PF00857"/>
    </source>
</evidence>
<name>A0A841M4J8_9HYPH</name>
<reference evidence="3 4" key="1">
    <citation type="submission" date="2020-08" db="EMBL/GenBank/DDBJ databases">
        <title>Genomic Encyclopedia of Type Strains, Phase IV (KMG-IV): sequencing the most valuable type-strain genomes for metagenomic binning, comparative biology and taxonomic classification.</title>
        <authorList>
            <person name="Goeker M."/>
        </authorList>
    </citation>
    <scope>NUCLEOTIDE SEQUENCE [LARGE SCALE GENOMIC DNA]</scope>
    <source>
        <strain evidence="3 4">DSM 22336</strain>
    </source>
</reference>
<dbReference type="PANTHER" id="PTHR43540">
    <property type="entry name" value="PEROXYUREIDOACRYLATE/UREIDOACRYLATE AMIDOHYDROLASE-RELATED"/>
    <property type="match status" value="1"/>
</dbReference>
<dbReference type="GO" id="GO:0016787">
    <property type="term" value="F:hydrolase activity"/>
    <property type="evidence" value="ECO:0007669"/>
    <property type="project" value="UniProtKB-KW"/>
</dbReference>
<gene>
    <name evidence="3" type="ORF">FHS77_001028</name>
</gene>
<sequence length="193" mass="20929">MSALKFNQAKSALIIIDVQQAFSEMAASGAQRNNLSAEDNIARLLSAFRASSAAIFHIRHRNDTESSRFNPKNSGFQPMQSALEQAGETVIVKQVNSSFIGTDLEERLRAANIESVIICGATTNHCVETTTRMAGNLGFDTYLAHDATWTFDRTGPDGAVHKADTIQAISLANLHDEFCTITDTASLTSYMAP</sequence>
<feature type="domain" description="Isochorismatase-like" evidence="2">
    <location>
        <begin position="11"/>
        <end position="164"/>
    </location>
</feature>
<protein>
    <submittedName>
        <fullName evidence="3">Nicotinamidase-related amidase</fullName>
    </submittedName>
</protein>
<dbReference type="AlphaFoldDB" id="A0A841M4J8"/>
<dbReference type="Proteomes" id="UP000555393">
    <property type="component" value="Unassembled WGS sequence"/>
</dbReference>
<dbReference type="InterPro" id="IPR000868">
    <property type="entry name" value="Isochorismatase-like_dom"/>
</dbReference>
<dbReference type="RefSeq" id="WP_184220940.1">
    <property type="nucleotide sequence ID" value="NZ_JACIIU010000003.1"/>
</dbReference>
<keyword evidence="4" id="KW-1185">Reference proteome</keyword>
<organism evidence="3 4">
    <name type="scientific">Paenochrobactrum gallinarii</name>
    <dbReference type="NCBI Taxonomy" id="643673"/>
    <lineage>
        <taxon>Bacteria</taxon>
        <taxon>Pseudomonadati</taxon>
        <taxon>Pseudomonadota</taxon>
        <taxon>Alphaproteobacteria</taxon>
        <taxon>Hyphomicrobiales</taxon>
        <taxon>Brucellaceae</taxon>
        <taxon>Paenochrobactrum</taxon>
    </lineage>
</organism>
<dbReference type="SUPFAM" id="SSF52499">
    <property type="entry name" value="Isochorismatase-like hydrolases"/>
    <property type="match status" value="1"/>
</dbReference>
<dbReference type="Pfam" id="PF00857">
    <property type="entry name" value="Isochorismatase"/>
    <property type="match status" value="1"/>
</dbReference>
<evidence type="ECO:0000313" key="4">
    <source>
        <dbReference type="Proteomes" id="UP000555393"/>
    </source>
</evidence>
<dbReference type="EMBL" id="JACIIU010000003">
    <property type="protein sequence ID" value="MBB6260494.1"/>
    <property type="molecule type" value="Genomic_DNA"/>
</dbReference>
<comment type="caution">
    <text evidence="3">The sequence shown here is derived from an EMBL/GenBank/DDBJ whole genome shotgun (WGS) entry which is preliminary data.</text>
</comment>
<evidence type="ECO:0000313" key="3">
    <source>
        <dbReference type="EMBL" id="MBB6260494.1"/>
    </source>
</evidence>
<evidence type="ECO:0000256" key="1">
    <source>
        <dbReference type="ARBA" id="ARBA00022801"/>
    </source>
</evidence>
<proteinExistence type="predicted"/>
<dbReference type="PANTHER" id="PTHR43540:SF1">
    <property type="entry name" value="ISOCHORISMATASE HYDROLASE"/>
    <property type="match status" value="1"/>
</dbReference>
<dbReference type="InterPro" id="IPR036380">
    <property type="entry name" value="Isochorismatase-like_sf"/>
</dbReference>